<organism evidence="1">
    <name type="scientific">bioreactor metagenome</name>
    <dbReference type="NCBI Taxonomy" id="1076179"/>
    <lineage>
        <taxon>unclassified sequences</taxon>
        <taxon>metagenomes</taxon>
        <taxon>ecological metagenomes</taxon>
    </lineage>
</organism>
<dbReference type="EMBL" id="VSSQ01044860">
    <property type="protein sequence ID" value="MPM98724.1"/>
    <property type="molecule type" value="Genomic_DNA"/>
</dbReference>
<accession>A0A645E9P2</accession>
<proteinExistence type="predicted"/>
<reference evidence="1" key="1">
    <citation type="submission" date="2019-08" db="EMBL/GenBank/DDBJ databases">
        <authorList>
            <person name="Kucharzyk K."/>
            <person name="Murdoch R.W."/>
            <person name="Higgins S."/>
            <person name="Loffler F."/>
        </authorList>
    </citation>
    <scope>NUCLEOTIDE SEQUENCE</scope>
</reference>
<dbReference type="AlphaFoldDB" id="A0A645E9P2"/>
<gene>
    <name evidence="1" type="ORF">SDC9_145913</name>
</gene>
<protein>
    <submittedName>
        <fullName evidence="1">Uncharacterized protein</fullName>
    </submittedName>
</protein>
<evidence type="ECO:0000313" key="1">
    <source>
        <dbReference type="EMBL" id="MPM98724.1"/>
    </source>
</evidence>
<sequence>MKGSYDKTLLSVQFLQVVKRPDVAGGLCQEVKTLFFRRPIQGKAYVPVGQAIYNITV</sequence>
<name>A0A645E9P2_9ZZZZ</name>
<comment type="caution">
    <text evidence="1">The sequence shown here is derived from an EMBL/GenBank/DDBJ whole genome shotgun (WGS) entry which is preliminary data.</text>
</comment>